<proteinExistence type="inferred from homology"/>
<dbReference type="Pfam" id="PF07534">
    <property type="entry name" value="TLD"/>
    <property type="match status" value="1"/>
</dbReference>
<evidence type="ECO:0000313" key="3">
    <source>
        <dbReference type="Ensembl" id="ENSNMLP00000039418.1"/>
    </source>
</evidence>
<dbReference type="PANTHER" id="PTHR14241:SF32">
    <property type="entry name" value="VWFA DOMAIN-CONTAINING PROTEIN-RELATED"/>
    <property type="match status" value="1"/>
</dbReference>
<dbReference type="InterPro" id="IPR006571">
    <property type="entry name" value="TLDc_dom"/>
</dbReference>
<keyword evidence="4" id="KW-1185">Reference proteome</keyword>
<accession>A0A8C6UW21</accession>
<dbReference type="SUPFAM" id="SSF52540">
    <property type="entry name" value="P-loop containing nucleoside triphosphate hydrolases"/>
    <property type="match status" value="1"/>
</dbReference>
<evidence type="ECO:0000259" key="2">
    <source>
        <dbReference type="PROSITE" id="PS51886"/>
    </source>
</evidence>
<dbReference type="AlphaFoldDB" id="A0A8C6UW21"/>
<dbReference type="PROSITE" id="PS51886">
    <property type="entry name" value="TLDC"/>
    <property type="match status" value="1"/>
</dbReference>
<dbReference type="CDD" id="cd00882">
    <property type="entry name" value="Ras_like_GTPase"/>
    <property type="match status" value="1"/>
</dbReference>
<dbReference type="InterPro" id="IPR027417">
    <property type="entry name" value="P-loop_NTPase"/>
</dbReference>
<dbReference type="SMART" id="SM00584">
    <property type="entry name" value="TLDc"/>
    <property type="match status" value="1"/>
</dbReference>
<evidence type="ECO:0000313" key="4">
    <source>
        <dbReference type="Proteomes" id="UP000694523"/>
    </source>
</evidence>
<protein>
    <recommendedName>
        <fullName evidence="2">TLDc domain-containing protein</fullName>
    </recommendedName>
</protein>
<organism evidence="3 4">
    <name type="scientific">Neogobius melanostomus</name>
    <name type="common">round goby</name>
    <dbReference type="NCBI Taxonomy" id="47308"/>
    <lineage>
        <taxon>Eukaryota</taxon>
        <taxon>Metazoa</taxon>
        <taxon>Chordata</taxon>
        <taxon>Craniata</taxon>
        <taxon>Vertebrata</taxon>
        <taxon>Euteleostomi</taxon>
        <taxon>Actinopterygii</taxon>
        <taxon>Neopterygii</taxon>
        <taxon>Teleostei</taxon>
        <taxon>Neoteleostei</taxon>
        <taxon>Acanthomorphata</taxon>
        <taxon>Gobiaria</taxon>
        <taxon>Gobiiformes</taxon>
        <taxon>Gobioidei</taxon>
        <taxon>Gobiidae</taxon>
        <taxon>Benthophilinae</taxon>
        <taxon>Neogobiini</taxon>
        <taxon>Neogobius</taxon>
    </lineage>
</organism>
<dbReference type="Proteomes" id="UP000694523">
    <property type="component" value="Unplaced"/>
</dbReference>
<comment type="similarity">
    <text evidence="1">Belongs to the IFI44 family.</text>
</comment>
<evidence type="ECO:0000256" key="1">
    <source>
        <dbReference type="ARBA" id="ARBA00009243"/>
    </source>
</evidence>
<sequence>MSAVISSLINDQRKKLLSLFNHAQLHLLYKASVHGFHAIHFHNRCDRQGPTICVAYNSSGFVFGAYTAKDFAQTNQNIIDEQAFLYSISEERPWPLRVGVTAAQPAFVDGAAGPNFGALLFLLNNTANIQSAPGAAYNFNPAEMHGGNLALTEFEVYRIWEDSCKRQLLKEQIQLYHPDMEGVKEARVLMVGPVGAGKSSFFNSINSVFRGGMTSRAIAGTAGKIPLVLCDTMGLEESPDAGLDPDDVISICKGHVQDRYQFSQAVPLQKGTPGYKKHATLKDQIHCVVYVVDASKVSLMSQKILDKFGSIRKKANQMGVPQILLLTKIDEACPLVQEDLKNVYHSVYIHKKVCSQEVSENIGIPLSCIIPVKNYSEELELEPEVDVLLLSAVEQMLNYADSFFENLDFLQKVELGLNGRIVFSVLLLLIII</sequence>
<reference evidence="3" key="1">
    <citation type="submission" date="2025-08" db="UniProtKB">
        <authorList>
            <consortium name="Ensembl"/>
        </authorList>
    </citation>
    <scope>IDENTIFICATION</scope>
</reference>
<name>A0A8C6UW21_9GOBI</name>
<dbReference type="Ensembl" id="ENSNMLT00000043857.1">
    <property type="protein sequence ID" value="ENSNMLP00000039418.1"/>
    <property type="gene ID" value="ENSNMLG00000024264.1"/>
</dbReference>
<reference evidence="3" key="2">
    <citation type="submission" date="2025-09" db="UniProtKB">
        <authorList>
            <consortium name="Ensembl"/>
        </authorList>
    </citation>
    <scope>IDENTIFICATION</scope>
</reference>
<dbReference type="Gene3D" id="3.40.50.300">
    <property type="entry name" value="P-loop containing nucleotide triphosphate hydrolases"/>
    <property type="match status" value="1"/>
</dbReference>
<dbReference type="PANTHER" id="PTHR14241">
    <property type="entry name" value="INTERFERON-INDUCED PROTEIN 44"/>
    <property type="match status" value="1"/>
</dbReference>
<dbReference type="GO" id="GO:0006955">
    <property type="term" value="P:immune response"/>
    <property type="evidence" value="ECO:0007669"/>
    <property type="project" value="TreeGrafter"/>
</dbReference>
<feature type="domain" description="TLDc" evidence="2">
    <location>
        <begin position="1"/>
        <end position="160"/>
    </location>
</feature>